<dbReference type="Pfam" id="PF20232">
    <property type="entry name" value="T6SS_FHA_C"/>
    <property type="match status" value="1"/>
</dbReference>
<dbReference type="InterPro" id="IPR046883">
    <property type="entry name" value="T6SS_FHA_C"/>
</dbReference>
<sequence length="507" mass="56530">MPLTLQVTTYNNIIPDIDRSIIVDMDTCTIGRSAKSDFELLDIECIISHHHATIYFEEKNYFLTDYSTNGVYINNASEPIGQGNKIQLKNNDQISMGNYICTISIDSPSIFTQKPSLHNAQWQLPGQENRSTDAIDKTVASNFVALENMTATLQHATEQDHLNPPDALSEDWDTSTELFQTEAYDSLIYKSVETPELTTTSQTSTLHSLDMMSDAINSDPVIRENITTTPQHATEQDCVNPSNAIPEDWNASSVLITETQESQTSTLHSLNLMSNVTEEETLIPESSKLTSDILVKTSTQTYAPTKTPEYRDAIHAFLSGAGISDIQLEQDAIIPVMHTAGKVLRESIDGLRKMLLSRNNLKGDFRLGMTLFQPTQNNPIKFSLDAEDALTKLLSPTAKGYMPPINAVHDVTDDLQAHQTALLSGSSAALSSLIEKFNPEAFEENLDSSSTIDKVIPSLKKARYWEQFKVSYKETAADTENDFLHFLEKEFTLAYEQQIKAAKLNRQ</sequence>
<feature type="domain" description="FHA" evidence="1">
    <location>
        <begin position="28"/>
        <end position="78"/>
    </location>
</feature>
<dbReference type="EMBL" id="UOFF01000105">
    <property type="protein sequence ID" value="VAW55732.1"/>
    <property type="molecule type" value="Genomic_DNA"/>
</dbReference>
<protein>
    <recommendedName>
        <fullName evidence="1">FHA domain-containing protein</fullName>
    </recommendedName>
</protein>
<dbReference type="SUPFAM" id="SSF49879">
    <property type="entry name" value="SMAD/FHA domain"/>
    <property type="match status" value="1"/>
</dbReference>
<evidence type="ECO:0000259" key="1">
    <source>
        <dbReference type="PROSITE" id="PS50006"/>
    </source>
</evidence>
<dbReference type="NCBIfam" id="TIGR03354">
    <property type="entry name" value="VI_FHA"/>
    <property type="match status" value="1"/>
</dbReference>
<dbReference type="PROSITE" id="PS50006">
    <property type="entry name" value="FHA_DOMAIN"/>
    <property type="match status" value="1"/>
</dbReference>
<name>A0A3B0WWY7_9ZZZZ</name>
<proteinExistence type="predicted"/>
<dbReference type="CDD" id="cd00060">
    <property type="entry name" value="FHA"/>
    <property type="match status" value="1"/>
</dbReference>
<dbReference type="AlphaFoldDB" id="A0A3B0WWY7"/>
<dbReference type="Pfam" id="PF00498">
    <property type="entry name" value="FHA"/>
    <property type="match status" value="1"/>
</dbReference>
<evidence type="ECO:0000313" key="2">
    <source>
        <dbReference type="EMBL" id="VAW55732.1"/>
    </source>
</evidence>
<accession>A0A3B0WWY7</accession>
<organism evidence="2">
    <name type="scientific">hydrothermal vent metagenome</name>
    <dbReference type="NCBI Taxonomy" id="652676"/>
    <lineage>
        <taxon>unclassified sequences</taxon>
        <taxon>metagenomes</taxon>
        <taxon>ecological metagenomes</taxon>
    </lineage>
</organism>
<gene>
    <name evidence="2" type="ORF">MNBD_GAMMA07-1748</name>
</gene>
<dbReference type="InterPro" id="IPR000253">
    <property type="entry name" value="FHA_dom"/>
</dbReference>
<dbReference type="SMART" id="SM00240">
    <property type="entry name" value="FHA"/>
    <property type="match status" value="1"/>
</dbReference>
<dbReference type="InterPro" id="IPR017735">
    <property type="entry name" value="T6SS_FHA"/>
</dbReference>
<reference evidence="2" key="1">
    <citation type="submission" date="2018-06" db="EMBL/GenBank/DDBJ databases">
        <authorList>
            <person name="Zhirakovskaya E."/>
        </authorList>
    </citation>
    <scope>NUCLEOTIDE SEQUENCE</scope>
</reference>
<dbReference type="InterPro" id="IPR008984">
    <property type="entry name" value="SMAD_FHA_dom_sf"/>
</dbReference>
<dbReference type="Gene3D" id="2.60.200.20">
    <property type="match status" value="1"/>
</dbReference>